<sequence length="77" mass="8836">MYENLEFKTIEELFTFPALKSDICCEEPLLSNTPLKVNTVNLNGQKAEAEIKLLTPIVVKSTQFSLRFEKKKKVKFA</sequence>
<comment type="caution">
    <text evidence="1">The sequence shown here is derived from an EMBL/GenBank/DDBJ whole genome shotgun (WGS) entry which is preliminary data.</text>
</comment>
<gene>
    <name evidence="1" type="ORF">HK099_008444</name>
</gene>
<dbReference type="AlphaFoldDB" id="A0AAD5U058"/>
<feature type="non-terminal residue" evidence="1">
    <location>
        <position position="77"/>
    </location>
</feature>
<dbReference type="EMBL" id="JADGJW010000927">
    <property type="protein sequence ID" value="KAJ3209691.1"/>
    <property type="molecule type" value="Genomic_DNA"/>
</dbReference>
<evidence type="ECO:0000313" key="2">
    <source>
        <dbReference type="Proteomes" id="UP001211065"/>
    </source>
</evidence>
<evidence type="ECO:0000313" key="1">
    <source>
        <dbReference type="EMBL" id="KAJ3209691.1"/>
    </source>
</evidence>
<keyword evidence="2" id="KW-1185">Reference proteome</keyword>
<name>A0AAD5U058_9FUNG</name>
<proteinExistence type="predicted"/>
<accession>A0AAD5U058</accession>
<reference evidence="1" key="1">
    <citation type="submission" date="2020-05" db="EMBL/GenBank/DDBJ databases">
        <title>Phylogenomic resolution of chytrid fungi.</title>
        <authorList>
            <person name="Stajich J.E."/>
            <person name="Amses K."/>
            <person name="Simmons R."/>
            <person name="Seto K."/>
            <person name="Myers J."/>
            <person name="Bonds A."/>
            <person name="Quandt C.A."/>
            <person name="Barry K."/>
            <person name="Liu P."/>
            <person name="Grigoriev I."/>
            <person name="Longcore J.E."/>
            <person name="James T.Y."/>
        </authorList>
    </citation>
    <scope>NUCLEOTIDE SEQUENCE</scope>
    <source>
        <strain evidence="1">JEL0476</strain>
    </source>
</reference>
<organism evidence="1 2">
    <name type="scientific">Clydaea vesicula</name>
    <dbReference type="NCBI Taxonomy" id="447962"/>
    <lineage>
        <taxon>Eukaryota</taxon>
        <taxon>Fungi</taxon>
        <taxon>Fungi incertae sedis</taxon>
        <taxon>Chytridiomycota</taxon>
        <taxon>Chytridiomycota incertae sedis</taxon>
        <taxon>Chytridiomycetes</taxon>
        <taxon>Lobulomycetales</taxon>
        <taxon>Lobulomycetaceae</taxon>
        <taxon>Clydaea</taxon>
    </lineage>
</organism>
<protein>
    <submittedName>
        <fullName evidence="1">Uncharacterized protein</fullName>
    </submittedName>
</protein>
<dbReference type="Proteomes" id="UP001211065">
    <property type="component" value="Unassembled WGS sequence"/>
</dbReference>